<evidence type="ECO:0000313" key="4">
    <source>
        <dbReference type="Proteomes" id="UP000196386"/>
    </source>
</evidence>
<name>A0A1Y4MCH2_9FIRM</name>
<keyword evidence="1" id="KW-0732">Signal</keyword>
<dbReference type="AlphaFoldDB" id="A0A1Y4MCH2"/>
<dbReference type="Proteomes" id="UP000196386">
    <property type="component" value="Unassembled WGS sequence"/>
</dbReference>
<sequence>MTRRLHRRRLRKSCRRRRPGPCRKCRSLRRRSTPLCRRNRSNPLPRRRPRLCRRRHTYLRRHMCRRRSRLHPNRRRIRRRTSCMSKWMISSGRAACAPETKNKGNTMKRLQRVLTGMLCAAQLCGCASAPVQPSGPGQTTQTLRFIVSEDLGADMLAAADAFADRVARVSGGGLTIDVRTGRAEFGALSRGDAELMLLRNTQLARANSMFSMFTLPFLYDDNRHMSLALNAQNVRAQVNETLAGQGVSVLTAIYTGGLFFVSDASELRTPDDFRDLPIAMRTDSSDKLTLLGALGARVVPYSKDAIPAAFDTQAQYLPSDGQTPQTVAIGTAEVDASQLKQIDADPNTLYLIKSYHTCTPVWLAANTAAVESLGSYEQAVLSEACAGLLAELEERFITTEQAAIDASEREGMLLVEPERAQIAAALYDGTAERAVVLPSYFDRRLYDLIESYATLS</sequence>
<proteinExistence type="predicted"/>
<comment type="caution">
    <text evidence="3">The sequence shown here is derived from an EMBL/GenBank/DDBJ whole genome shotgun (WGS) entry which is preliminary data.</text>
</comment>
<dbReference type="GO" id="GO:0055085">
    <property type="term" value="P:transmembrane transport"/>
    <property type="evidence" value="ECO:0007669"/>
    <property type="project" value="InterPro"/>
</dbReference>
<accession>A0A1Y4MCH2</accession>
<dbReference type="PANTHER" id="PTHR33376">
    <property type="match status" value="1"/>
</dbReference>
<evidence type="ECO:0000313" key="3">
    <source>
        <dbReference type="EMBL" id="OUP66474.1"/>
    </source>
</evidence>
<dbReference type="PANTHER" id="PTHR33376:SF15">
    <property type="entry name" value="BLL6794 PROTEIN"/>
    <property type="match status" value="1"/>
</dbReference>
<evidence type="ECO:0000256" key="1">
    <source>
        <dbReference type="ARBA" id="ARBA00022729"/>
    </source>
</evidence>
<evidence type="ECO:0000256" key="2">
    <source>
        <dbReference type="SAM" id="MobiDB-lite"/>
    </source>
</evidence>
<dbReference type="Pfam" id="PF03480">
    <property type="entry name" value="DctP"/>
    <property type="match status" value="1"/>
</dbReference>
<feature type="region of interest" description="Disordered" evidence="2">
    <location>
        <begin position="1"/>
        <end position="22"/>
    </location>
</feature>
<gene>
    <name evidence="3" type="ORF">B5F11_19285</name>
</gene>
<reference evidence="4" key="1">
    <citation type="submission" date="2017-04" db="EMBL/GenBank/DDBJ databases">
        <title>Function of individual gut microbiota members based on whole genome sequencing of pure cultures obtained from chicken caecum.</title>
        <authorList>
            <person name="Medvecky M."/>
            <person name="Cejkova D."/>
            <person name="Polansky O."/>
            <person name="Karasova D."/>
            <person name="Kubasova T."/>
            <person name="Cizek A."/>
            <person name="Rychlik I."/>
        </authorList>
    </citation>
    <scope>NUCLEOTIDE SEQUENCE [LARGE SCALE GENOMIC DNA]</scope>
    <source>
        <strain evidence="4">An175</strain>
    </source>
</reference>
<dbReference type="InterPro" id="IPR018389">
    <property type="entry name" value="DctP_fam"/>
</dbReference>
<organism evidence="3 4">
    <name type="scientific">Anaerotruncus colihominis</name>
    <dbReference type="NCBI Taxonomy" id="169435"/>
    <lineage>
        <taxon>Bacteria</taxon>
        <taxon>Bacillati</taxon>
        <taxon>Bacillota</taxon>
        <taxon>Clostridia</taxon>
        <taxon>Eubacteriales</taxon>
        <taxon>Oscillospiraceae</taxon>
        <taxon>Anaerotruncus</taxon>
    </lineage>
</organism>
<protein>
    <recommendedName>
        <fullName evidence="5">TRAP transporter substrate-binding protein</fullName>
    </recommendedName>
</protein>
<dbReference type="Gene3D" id="3.40.190.170">
    <property type="entry name" value="Bacterial extracellular solute-binding protein, family 7"/>
    <property type="match status" value="1"/>
</dbReference>
<evidence type="ECO:0008006" key="5">
    <source>
        <dbReference type="Google" id="ProtNLM"/>
    </source>
</evidence>
<dbReference type="InterPro" id="IPR038404">
    <property type="entry name" value="TRAP_DctP_sf"/>
</dbReference>
<dbReference type="EMBL" id="NFKP01000040">
    <property type="protein sequence ID" value="OUP66474.1"/>
    <property type="molecule type" value="Genomic_DNA"/>
</dbReference>